<gene>
    <name evidence="1" type="ORF">POCTA_138.1.T0290089</name>
</gene>
<evidence type="ECO:0000313" key="1">
    <source>
        <dbReference type="EMBL" id="CAD8154299.1"/>
    </source>
</evidence>
<dbReference type="Proteomes" id="UP000683925">
    <property type="component" value="Unassembled WGS sequence"/>
</dbReference>
<keyword evidence="2" id="KW-1185">Reference proteome</keyword>
<organism evidence="1 2">
    <name type="scientific">Paramecium octaurelia</name>
    <dbReference type="NCBI Taxonomy" id="43137"/>
    <lineage>
        <taxon>Eukaryota</taxon>
        <taxon>Sar</taxon>
        <taxon>Alveolata</taxon>
        <taxon>Ciliophora</taxon>
        <taxon>Intramacronucleata</taxon>
        <taxon>Oligohymenophorea</taxon>
        <taxon>Peniculida</taxon>
        <taxon>Parameciidae</taxon>
        <taxon>Paramecium</taxon>
    </lineage>
</organism>
<proteinExistence type="predicted"/>
<accession>A0A8S1TTI5</accession>
<protein>
    <submittedName>
        <fullName evidence="1">Uncharacterized protein</fullName>
    </submittedName>
</protein>
<name>A0A8S1TTI5_PAROT</name>
<reference evidence="1" key="1">
    <citation type="submission" date="2021-01" db="EMBL/GenBank/DDBJ databases">
        <authorList>
            <consortium name="Genoscope - CEA"/>
            <person name="William W."/>
        </authorList>
    </citation>
    <scope>NUCLEOTIDE SEQUENCE</scope>
</reference>
<dbReference type="EMBL" id="CAJJDP010000029">
    <property type="protein sequence ID" value="CAD8154299.1"/>
    <property type="molecule type" value="Genomic_DNA"/>
</dbReference>
<sequence>MSVQPNNSVQIHDDLAQELLFLLDVQKFSIIIF</sequence>
<comment type="caution">
    <text evidence="1">The sequence shown here is derived from an EMBL/GenBank/DDBJ whole genome shotgun (WGS) entry which is preliminary data.</text>
</comment>
<dbReference type="AlphaFoldDB" id="A0A8S1TTI5"/>
<evidence type="ECO:0000313" key="2">
    <source>
        <dbReference type="Proteomes" id="UP000683925"/>
    </source>
</evidence>